<name>A0A6I4IMC2_9FLAO</name>
<dbReference type="RefSeq" id="WP_140998256.1">
    <property type="nucleotide sequence ID" value="NZ_VDCZ01000009.1"/>
</dbReference>
<evidence type="ECO:0000313" key="1">
    <source>
        <dbReference type="EMBL" id="MVO09882.1"/>
    </source>
</evidence>
<accession>A0A6I4IMC2</accession>
<keyword evidence="2" id="KW-1185">Reference proteome</keyword>
<comment type="caution">
    <text evidence="1">The sequence shown here is derived from an EMBL/GenBank/DDBJ whole genome shotgun (WGS) entry which is preliminary data.</text>
</comment>
<organism evidence="1 2">
    <name type="scientific">Flavobacterium profundi</name>
    <dbReference type="NCBI Taxonomy" id="1774945"/>
    <lineage>
        <taxon>Bacteria</taxon>
        <taxon>Pseudomonadati</taxon>
        <taxon>Bacteroidota</taxon>
        <taxon>Flavobacteriia</taxon>
        <taxon>Flavobacteriales</taxon>
        <taxon>Flavobacteriaceae</taxon>
        <taxon>Flavobacterium</taxon>
    </lineage>
</organism>
<proteinExistence type="predicted"/>
<dbReference type="Pfam" id="PF14060">
    <property type="entry name" value="DUF4252"/>
    <property type="match status" value="1"/>
</dbReference>
<dbReference type="InterPro" id="IPR025348">
    <property type="entry name" value="DUF4252"/>
</dbReference>
<dbReference type="Proteomes" id="UP000431264">
    <property type="component" value="Unassembled WGS sequence"/>
</dbReference>
<dbReference type="OrthoDB" id="705638at2"/>
<evidence type="ECO:0000313" key="2">
    <source>
        <dbReference type="Proteomes" id="UP000431264"/>
    </source>
</evidence>
<sequence length="143" mass="16488">MKNLFCTLVFLCSFNLFFGQSFKKFENNKEVSSFVINKDLFSDIEINTSGKDQQEKKIIDFLKKIEFVKVFSTSNNALRSDMKAVAKKYKKNKSLEQLMKYSANGKEASFLMKTNKRDELEELMIFVEGSGKNDSVLILFSLS</sequence>
<gene>
    <name evidence="1" type="ORF">GOQ30_11990</name>
</gene>
<protein>
    <submittedName>
        <fullName evidence="1">DUF4252 domain-containing protein</fullName>
    </submittedName>
</protein>
<reference evidence="2" key="1">
    <citation type="submission" date="2019-05" db="EMBL/GenBank/DDBJ databases">
        <title>Flavobacterium profundi sp. nov., isolated from a deep-sea seamount.</title>
        <authorList>
            <person name="Zhang D.-C."/>
        </authorList>
    </citation>
    <scope>NUCLEOTIDE SEQUENCE [LARGE SCALE GENOMIC DNA]</scope>
    <source>
        <strain evidence="2">TP390</strain>
    </source>
</reference>
<dbReference type="EMBL" id="WQLW01000009">
    <property type="protein sequence ID" value="MVO09882.1"/>
    <property type="molecule type" value="Genomic_DNA"/>
</dbReference>
<dbReference type="AlphaFoldDB" id="A0A6I4IMC2"/>